<comment type="caution">
    <text evidence="2">The sequence shown here is derived from an EMBL/GenBank/DDBJ whole genome shotgun (WGS) entry which is preliminary data.</text>
</comment>
<dbReference type="EMBL" id="VBOV01000222">
    <property type="protein sequence ID" value="TMQ56339.1"/>
    <property type="molecule type" value="Genomic_DNA"/>
</dbReference>
<feature type="chain" id="PRO_5022073537" evidence="1">
    <location>
        <begin position="23"/>
        <end position="87"/>
    </location>
</feature>
<keyword evidence="1" id="KW-0732">Signal</keyword>
<feature type="signal peptide" evidence="1">
    <location>
        <begin position="1"/>
        <end position="22"/>
    </location>
</feature>
<evidence type="ECO:0000313" key="3">
    <source>
        <dbReference type="Proteomes" id="UP000320913"/>
    </source>
</evidence>
<organism evidence="2 3">
    <name type="scientific">Eiseniibacteriota bacterium</name>
    <dbReference type="NCBI Taxonomy" id="2212470"/>
    <lineage>
        <taxon>Bacteria</taxon>
        <taxon>Candidatus Eiseniibacteriota</taxon>
    </lineage>
</organism>
<name>A0A538SY72_UNCEI</name>
<evidence type="ECO:0000256" key="1">
    <source>
        <dbReference type="SAM" id="SignalP"/>
    </source>
</evidence>
<gene>
    <name evidence="2" type="ORF">E6K75_08745</name>
</gene>
<reference evidence="2 3" key="1">
    <citation type="journal article" date="2019" name="Nat. Microbiol.">
        <title>Mediterranean grassland soil C-N compound turnover is dependent on rainfall and depth, and is mediated by genomically divergent microorganisms.</title>
        <authorList>
            <person name="Diamond S."/>
            <person name="Andeer P.F."/>
            <person name="Li Z."/>
            <person name="Crits-Christoph A."/>
            <person name="Burstein D."/>
            <person name="Anantharaman K."/>
            <person name="Lane K.R."/>
            <person name="Thomas B.C."/>
            <person name="Pan C."/>
            <person name="Northen T.R."/>
            <person name="Banfield J.F."/>
        </authorList>
    </citation>
    <scope>NUCLEOTIDE SEQUENCE [LARGE SCALE GENOMIC DNA]</scope>
    <source>
        <strain evidence="2">WS_5</strain>
    </source>
</reference>
<proteinExistence type="predicted"/>
<accession>A0A538SY72</accession>
<protein>
    <submittedName>
        <fullName evidence="2">Uncharacterized protein</fullName>
    </submittedName>
</protein>
<dbReference type="Proteomes" id="UP000320913">
    <property type="component" value="Unassembled WGS sequence"/>
</dbReference>
<dbReference type="AlphaFoldDB" id="A0A538SY72"/>
<evidence type="ECO:0000313" key="2">
    <source>
        <dbReference type="EMBL" id="TMQ56339.1"/>
    </source>
</evidence>
<sequence length="87" mass="8662">MKRLVGILAMLALVGVTFTASAHEMHAAPAAKDSAAVTKADLPPAPAAKPSAPASITGEIVDAGCYLGHGERGPKHAECAKQCVAGS</sequence>